<feature type="binding site" evidence="7">
    <location>
        <position position="105"/>
    </location>
    <ligand>
        <name>FMN</name>
        <dbReference type="ChEBI" id="CHEBI:58210"/>
    </ligand>
</feature>
<comment type="similarity">
    <text evidence="5">Belongs to the FMN-dependent alpha-hydroxy acid dehydrogenase family.</text>
</comment>
<protein>
    <submittedName>
        <fullName evidence="9">Alpha-hydroxy-acid oxidizing enzyme</fullName>
    </submittedName>
</protein>
<feature type="binding site" evidence="7">
    <location>
        <position position="23"/>
    </location>
    <ligand>
        <name>glyoxylate</name>
        <dbReference type="ChEBI" id="CHEBI:36655"/>
    </ligand>
</feature>
<evidence type="ECO:0000259" key="8">
    <source>
        <dbReference type="PROSITE" id="PS51349"/>
    </source>
</evidence>
<keyword evidence="4" id="KW-0560">Oxidoreductase</keyword>
<dbReference type="RefSeq" id="WP_094810792.1">
    <property type="nucleotide sequence ID" value="NZ_NEVU01000001.1"/>
</dbReference>
<reference evidence="10" key="1">
    <citation type="submission" date="2017-05" db="EMBL/GenBank/DDBJ databases">
        <title>Complete and WGS of Bordetella genogroups.</title>
        <authorList>
            <person name="Spilker T."/>
            <person name="Lipuma J."/>
        </authorList>
    </citation>
    <scope>NUCLEOTIDE SEQUENCE [LARGE SCALE GENOMIC DNA]</scope>
    <source>
        <strain evidence="10">AU6712</strain>
    </source>
</reference>
<feature type="binding site" evidence="7">
    <location>
        <begin position="327"/>
        <end position="328"/>
    </location>
    <ligand>
        <name>FMN</name>
        <dbReference type="ChEBI" id="CHEBI:58210"/>
    </ligand>
</feature>
<dbReference type="InterPro" id="IPR012133">
    <property type="entry name" value="Alpha-hydoxy_acid_DH_FMN"/>
</dbReference>
<dbReference type="AlphaFoldDB" id="A0A261VW39"/>
<evidence type="ECO:0000256" key="5">
    <source>
        <dbReference type="ARBA" id="ARBA00024042"/>
    </source>
</evidence>
<evidence type="ECO:0000313" key="10">
    <source>
        <dbReference type="Proteomes" id="UP000216429"/>
    </source>
</evidence>
<evidence type="ECO:0000256" key="1">
    <source>
        <dbReference type="ARBA" id="ARBA00001917"/>
    </source>
</evidence>
<feature type="binding site" evidence="7">
    <location>
        <position position="163"/>
    </location>
    <ligand>
        <name>glyoxylate</name>
        <dbReference type="ChEBI" id="CHEBI:36655"/>
    </ligand>
</feature>
<dbReference type="EMBL" id="NEVU01000001">
    <property type="protein sequence ID" value="OZI77820.1"/>
    <property type="molecule type" value="Genomic_DNA"/>
</dbReference>
<feature type="binding site" evidence="7">
    <location>
        <position position="271"/>
    </location>
    <ligand>
        <name>FMN</name>
        <dbReference type="ChEBI" id="CHEBI:58210"/>
    </ligand>
</feature>
<evidence type="ECO:0000256" key="7">
    <source>
        <dbReference type="PIRSR" id="PIRSR000138-2"/>
    </source>
</evidence>
<dbReference type="PROSITE" id="PS51349">
    <property type="entry name" value="FMN_HYDROXY_ACID_DH_2"/>
    <property type="match status" value="1"/>
</dbReference>
<comment type="cofactor">
    <cofactor evidence="1">
        <name>FMN</name>
        <dbReference type="ChEBI" id="CHEBI:58210"/>
    </cofactor>
</comment>
<dbReference type="FunFam" id="3.20.20.70:FF:000029">
    <property type="entry name" value="L-lactate dehydrogenase"/>
    <property type="match status" value="1"/>
</dbReference>
<evidence type="ECO:0000256" key="3">
    <source>
        <dbReference type="ARBA" id="ARBA00022643"/>
    </source>
</evidence>
<sequence>MRLNVADFRQRARRVLPRFVFDYVEGGAEDERCLARNRADLERLDLLPQGLRDTRHVDTGVDVFGQRWAAPVGVAPVGLAGLVRPGGDVLAAAAAGAAGLPYVLSTASNSRLEAVREATSGPCWMQLYVMQARELAEQIVQRAQAAGFDALVLTIDVPVSGYRERDVRNGFSLPFRPGPAMLWDMLRHPRWLARMAASGAPGFVNLAPQRQTASPQAQAALLARAMDRSLVWEDLAWLRSLWRGPLLLKGVLHPEDARRAASLGVDGIIVSNHGGRQLDAAPSAIRMLPQIRAAAGQTLPLFVDGGVRRGADVARALASGANGVFVGRPMAYGLAVAGQAGVEQVLTLLAAELARTMTLMGVARVQDFGATHICRQDFDKRGSHG</sequence>
<feature type="binding site" evidence="7">
    <location>
        <position position="154"/>
    </location>
    <ligand>
        <name>FMN</name>
        <dbReference type="ChEBI" id="CHEBI:58210"/>
    </ligand>
</feature>
<evidence type="ECO:0000256" key="2">
    <source>
        <dbReference type="ARBA" id="ARBA00022630"/>
    </source>
</evidence>
<keyword evidence="2 7" id="KW-0285">Flavoprotein</keyword>
<feature type="binding site" evidence="7">
    <location>
        <begin position="304"/>
        <end position="308"/>
    </location>
    <ligand>
        <name>FMN</name>
        <dbReference type="ChEBI" id="CHEBI:58210"/>
    </ligand>
</feature>
<dbReference type="InterPro" id="IPR000262">
    <property type="entry name" value="FMN-dep_DH"/>
</dbReference>
<name>A0A261VW39_9BORD</name>
<dbReference type="Proteomes" id="UP000216429">
    <property type="component" value="Unassembled WGS sequence"/>
</dbReference>
<dbReference type="PROSITE" id="PS00557">
    <property type="entry name" value="FMN_HYDROXY_ACID_DH_1"/>
    <property type="match status" value="1"/>
</dbReference>
<dbReference type="InterPro" id="IPR013785">
    <property type="entry name" value="Aldolase_TIM"/>
</dbReference>
<dbReference type="SUPFAM" id="SSF51395">
    <property type="entry name" value="FMN-linked oxidoreductases"/>
    <property type="match status" value="1"/>
</dbReference>
<accession>A0A261VW39</accession>
<dbReference type="PIRSF" id="PIRSF000138">
    <property type="entry name" value="Al-hdrx_acd_dh"/>
    <property type="match status" value="1"/>
</dbReference>
<feature type="domain" description="FMN hydroxy acid dehydrogenase" evidence="8">
    <location>
        <begin position="1"/>
        <end position="378"/>
    </location>
</feature>
<feature type="binding site" evidence="7">
    <location>
        <position position="126"/>
    </location>
    <ligand>
        <name>FMN</name>
        <dbReference type="ChEBI" id="CHEBI:58210"/>
    </ligand>
</feature>
<dbReference type="PANTHER" id="PTHR10578">
    <property type="entry name" value="S -2-HYDROXY-ACID OXIDASE-RELATED"/>
    <property type="match status" value="1"/>
</dbReference>
<gene>
    <name evidence="9" type="ORF">CAL22_04635</name>
</gene>
<dbReference type="CDD" id="cd02809">
    <property type="entry name" value="alpha_hydroxyacid_oxid_FMN"/>
    <property type="match status" value="1"/>
</dbReference>
<dbReference type="PANTHER" id="PTHR10578:SF107">
    <property type="entry name" value="2-HYDROXYACID OXIDASE 1"/>
    <property type="match status" value="1"/>
</dbReference>
<feature type="binding site" evidence="7">
    <location>
        <begin position="76"/>
        <end position="78"/>
    </location>
    <ligand>
        <name>FMN</name>
        <dbReference type="ChEBI" id="CHEBI:58210"/>
    </ligand>
</feature>
<keyword evidence="10" id="KW-1185">Reference proteome</keyword>
<keyword evidence="3 7" id="KW-0288">FMN</keyword>
<dbReference type="InterPro" id="IPR037396">
    <property type="entry name" value="FMN_HAD"/>
</dbReference>
<dbReference type="Pfam" id="PF01070">
    <property type="entry name" value="FMN_dh"/>
    <property type="match status" value="1"/>
</dbReference>
<proteinExistence type="inferred from homology"/>
<dbReference type="InterPro" id="IPR008259">
    <property type="entry name" value="FMN_hydac_DH_AS"/>
</dbReference>
<comment type="caution">
    <text evidence="9">The sequence shown here is derived from an EMBL/GenBank/DDBJ whole genome shotgun (WGS) entry which is preliminary data.</text>
</comment>
<dbReference type="OrthoDB" id="8717062at2"/>
<dbReference type="GO" id="GO:0016614">
    <property type="term" value="F:oxidoreductase activity, acting on CH-OH group of donors"/>
    <property type="evidence" value="ECO:0007669"/>
    <property type="project" value="UniProtKB-ARBA"/>
</dbReference>
<organism evidence="9 10">
    <name type="scientific">Bordetella genomosp. 12</name>
    <dbReference type="NCBI Taxonomy" id="463035"/>
    <lineage>
        <taxon>Bacteria</taxon>
        <taxon>Pseudomonadati</taxon>
        <taxon>Pseudomonadota</taxon>
        <taxon>Betaproteobacteria</taxon>
        <taxon>Burkholderiales</taxon>
        <taxon>Alcaligenaceae</taxon>
        <taxon>Bordetella</taxon>
    </lineage>
</organism>
<feature type="binding site" evidence="7">
    <location>
        <position position="273"/>
    </location>
    <ligand>
        <name>glyoxylate</name>
        <dbReference type="ChEBI" id="CHEBI:36655"/>
    </ligand>
</feature>
<dbReference type="Gene3D" id="3.20.20.70">
    <property type="entry name" value="Aldolase class I"/>
    <property type="match status" value="1"/>
</dbReference>
<feature type="binding site" evidence="7">
    <location>
        <position position="276"/>
    </location>
    <ligand>
        <name>glyoxylate</name>
        <dbReference type="ChEBI" id="CHEBI:36655"/>
    </ligand>
</feature>
<feature type="active site" description="Proton acceptor" evidence="6">
    <location>
        <position position="273"/>
    </location>
</feature>
<feature type="binding site" evidence="7">
    <location>
        <position position="128"/>
    </location>
    <ligand>
        <name>glyoxylate</name>
        <dbReference type="ChEBI" id="CHEBI:36655"/>
    </ligand>
</feature>
<evidence type="ECO:0000313" key="9">
    <source>
        <dbReference type="EMBL" id="OZI77820.1"/>
    </source>
</evidence>
<evidence type="ECO:0000256" key="6">
    <source>
        <dbReference type="PIRSR" id="PIRSR000138-1"/>
    </source>
</evidence>
<evidence type="ECO:0000256" key="4">
    <source>
        <dbReference type="ARBA" id="ARBA00023002"/>
    </source>
</evidence>
<feature type="binding site" evidence="7">
    <location>
        <position position="249"/>
    </location>
    <ligand>
        <name>FMN</name>
        <dbReference type="ChEBI" id="CHEBI:58210"/>
    </ligand>
</feature>
<dbReference type="GO" id="GO:0010181">
    <property type="term" value="F:FMN binding"/>
    <property type="evidence" value="ECO:0007669"/>
    <property type="project" value="InterPro"/>
</dbReference>